<gene>
    <name evidence="1" type="ORF">Scep_014545</name>
</gene>
<sequence length="51" mass="5284">MLASKALSLLSSGLLVQPLTLLALYLCFCLGLLNCQNCYSGAGAISYAVTT</sequence>
<reference evidence="1 2" key="1">
    <citation type="submission" date="2024-01" db="EMBL/GenBank/DDBJ databases">
        <title>Genome assemblies of Stephania.</title>
        <authorList>
            <person name="Yang L."/>
        </authorList>
    </citation>
    <scope>NUCLEOTIDE SEQUENCE [LARGE SCALE GENOMIC DNA]</scope>
    <source>
        <strain evidence="1">JXDWG</strain>
        <tissue evidence="1">Leaf</tissue>
    </source>
</reference>
<dbReference type="AlphaFoldDB" id="A0AAP0J1F9"/>
<dbReference type="Proteomes" id="UP001419268">
    <property type="component" value="Unassembled WGS sequence"/>
</dbReference>
<name>A0AAP0J1F9_9MAGN</name>
<evidence type="ECO:0000313" key="1">
    <source>
        <dbReference type="EMBL" id="KAK9125699.1"/>
    </source>
</evidence>
<dbReference type="EMBL" id="JBBNAG010000006">
    <property type="protein sequence ID" value="KAK9125699.1"/>
    <property type="molecule type" value="Genomic_DNA"/>
</dbReference>
<evidence type="ECO:0000313" key="2">
    <source>
        <dbReference type="Proteomes" id="UP001419268"/>
    </source>
</evidence>
<organism evidence="1 2">
    <name type="scientific">Stephania cephalantha</name>
    <dbReference type="NCBI Taxonomy" id="152367"/>
    <lineage>
        <taxon>Eukaryota</taxon>
        <taxon>Viridiplantae</taxon>
        <taxon>Streptophyta</taxon>
        <taxon>Embryophyta</taxon>
        <taxon>Tracheophyta</taxon>
        <taxon>Spermatophyta</taxon>
        <taxon>Magnoliopsida</taxon>
        <taxon>Ranunculales</taxon>
        <taxon>Menispermaceae</taxon>
        <taxon>Menispermoideae</taxon>
        <taxon>Cissampelideae</taxon>
        <taxon>Stephania</taxon>
    </lineage>
</organism>
<proteinExistence type="predicted"/>
<comment type="caution">
    <text evidence="1">The sequence shown here is derived from an EMBL/GenBank/DDBJ whole genome shotgun (WGS) entry which is preliminary data.</text>
</comment>
<keyword evidence="2" id="KW-1185">Reference proteome</keyword>
<accession>A0AAP0J1F9</accession>
<protein>
    <submittedName>
        <fullName evidence="1">Uncharacterized protein</fullName>
    </submittedName>
</protein>